<feature type="transmembrane region" description="Helical" evidence="6">
    <location>
        <begin position="217"/>
        <end position="240"/>
    </location>
</feature>
<organism evidence="7 8">
    <name type="scientific">Bradyrhizobium centrolobii</name>
    <dbReference type="NCBI Taxonomy" id="1505087"/>
    <lineage>
        <taxon>Bacteria</taxon>
        <taxon>Pseudomonadati</taxon>
        <taxon>Pseudomonadota</taxon>
        <taxon>Alphaproteobacteria</taxon>
        <taxon>Hyphomicrobiales</taxon>
        <taxon>Nitrobacteraceae</taxon>
        <taxon>Bradyrhizobium</taxon>
    </lineage>
</organism>
<feature type="transmembrane region" description="Helical" evidence="6">
    <location>
        <begin position="252"/>
        <end position="276"/>
    </location>
</feature>
<sequence>MKRGELIGWTAAAVVLAGLPQLLSLFQTVQLTVFVIFAMLALSLDFLWGIAGILSFGQAALFGIGGYVYGIVGIALGTTPLGLIAGMLGPAVVAALIGYVAFYGRVGSMYLAVVTLTLTLILYQVMGSTADPKYAIGDARLGGYNGMTNIPSLSLAGRGGPPLGPVEYFYVVGGLLFLALIFCVTLSRASFGRILQGIRENESRMELLGYDVRWRKLLAFVISAALAGLAGALFASWGNFINPEVFSLPQAAVVVIWVLVGGRGTLWGAILGTVVVQYLTSRVGEVGAIYTTIVLGSILVAIVLLFRRGLAPALMDGVARVVRRRSGGVAAGR</sequence>
<evidence type="ECO:0000256" key="1">
    <source>
        <dbReference type="ARBA" id="ARBA00004651"/>
    </source>
</evidence>
<dbReference type="InterPro" id="IPR001851">
    <property type="entry name" value="ABC_transp_permease"/>
</dbReference>
<dbReference type="RefSeq" id="WP_063708384.1">
    <property type="nucleotide sequence ID" value="NZ_LUUB01000119.1"/>
</dbReference>
<evidence type="ECO:0000256" key="6">
    <source>
        <dbReference type="SAM" id="Phobius"/>
    </source>
</evidence>
<comment type="subcellular location">
    <subcellularLocation>
        <location evidence="1">Cell membrane</location>
        <topology evidence="1">Multi-pass membrane protein</topology>
    </subcellularLocation>
</comment>
<protein>
    <recommendedName>
        <fullName evidence="9">Urea ABC transporter</fullName>
    </recommendedName>
</protein>
<dbReference type="PANTHER" id="PTHR30482">
    <property type="entry name" value="HIGH-AFFINITY BRANCHED-CHAIN AMINO ACID TRANSPORT SYSTEM PERMEASE"/>
    <property type="match status" value="1"/>
</dbReference>
<dbReference type="Proteomes" id="UP000076959">
    <property type="component" value="Unassembled WGS sequence"/>
</dbReference>
<evidence type="ECO:0000256" key="4">
    <source>
        <dbReference type="ARBA" id="ARBA00022989"/>
    </source>
</evidence>
<feature type="transmembrane region" description="Helical" evidence="6">
    <location>
        <begin position="109"/>
        <end position="126"/>
    </location>
</feature>
<evidence type="ECO:0000313" key="8">
    <source>
        <dbReference type="Proteomes" id="UP000076959"/>
    </source>
</evidence>
<keyword evidence="2" id="KW-1003">Cell membrane</keyword>
<evidence type="ECO:0000256" key="5">
    <source>
        <dbReference type="ARBA" id="ARBA00023136"/>
    </source>
</evidence>
<dbReference type="PANTHER" id="PTHR30482:SF4">
    <property type="entry name" value="SLR1201 PROTEIN"/>
    <property type="match status" value="1"/>
</dbReference>
<reference evidence="7 8" key="1">
    <citation type="submission" date="2016-03" db="EMBL/GenBank/DDBJ databases">
        <title>Draft Genome Sequence of the Strain BR 10245 (Bradyrhizobium sp.) isolated from nodules of Centrolobium paraense.</title>
        <authorList>
            <person name="Simoes-Araujo J.L.Sr."/>
            <person name="Barauna A.C."/>
            <person name="Silva K."/>
            <person name="Zilli J.E."/>
        </authorList>
    </citation>
    <scope>NUCLEOTIDE SEQUENCE [LARGE SCALE GENOMIC DNA]</scope>
    <source>
        <strain evidence="7 8">BR 10245</strain>
    </source>
</reference>
<dbReference type="OrthoDB" id="9804361at2"/>
<dbReference type="InterPro" id="IPR043428">
    <property type="entry name" value="LivM-like"/>
</dbReference>
<evidence type="ECO:0008006" key="9">
    <source>
        <dbReference type="Google" id="ProtNLM"/>
    </source>
</evidence>
<dbReference type="GO" id="GO:0015658">
    <property type="term" value="F:branched-chain amino acid transmembrane transporter activity"/>
    <property type="evidence" value="ECO:0007669"/>
    <property type="project" value="InterPro"/>
</dbReference>
<dbReference type="Pfam" id="PF02653">
    <property type="entry name" value="BPD_transp_2"/>
    <property type="match status" value="1"/>
</dbReference>
<feature type="transmembrane region" description="Helical" evidence="6">
    <location>
        <begin position="34"/>
        <end position="54"/>
    </location>
</feature>
<keyword evidence="5 6" id="KW-0472">Membrane</keyword>
<feature type="transmembrane region" description="Helical" evidence="6">
    <location>
        <begin position="59"/>
        <end position="77"/>
    </location>
</feature>
<feature type="transmembrane region" description="Helical" evidence="6">
    <location>
        <begin position="168"/>
        <end position="189"/>
    </location>
</feature>
<keyword evidence="3 6" id="KW-0812">Transmembrane</keyword>
<evidence type="ECO:0000256" key="3">
    <source>
        <dbReference type="ARBA" id="ARBA00022692"/>
    </source>
</evidence>
<keyword evidence="4 6" id="KW-1133">Transmembrane helix</keyword>
<proteinExistence type="predicted"/>
<accession>A0A176Y9Z9</accession>
<evidence type="ECO:0000256" key="2">
    <source>
        <dbReference type="ARBA" id="ARBA00022475"/>
    </source>
</evidence>
<name>A0A176Y9Z9_9BRAD</name>
<comment type="caution">
    <text evidence="7">The sequence shown here is derived from an EMBL/GenBank/DDBJ whole genome shotgun (WGS) entry which is preliminary data.</text>
</comment>
<dbReference type="STRING" id="1505087.AYJ54_33160"/>
<gene>
    <name evidence="7" type="ORF">AYJ54_33160</name>
</gene>
<dbReference type="GO" id="GO:0005886">
    <property type="term" value="C:plasma membrane"/>
    <property type="evidence" value="ECO:0007669"/>
    <property type="project" value="UniProtKB-SubCell"/>
</dbReference>
<feature type="transmembrane region" description="Helical" evidence="6">
    <location>
        <begin position="83"/>
        <end position="102"/>
    </location>
</feature>
<dbReference type="AlphaFoldDB" id="A0A176Y9Z9"/>
<dbReference type="EMBL" id="LUUB01000119">
    <property type="protein sequence ID" value="OAE99603.1"/>
    <property type="molecule type" value="Genomic_DNA"/>
</dbReference>
<evidence type="ECO:0000313" key="7">
    <source>
        <dbReference type="EMBL" id="OAE99603.1"/>
    </source>
</evidence>
<keyword evidence="8" id="KW-1185">Reference proteome</keyword>
<feature type="transmembrane region" description="Helical" evidence="6">
    <location>
        <begin position="288"/>
        <end position="306"/>
    </location>
</feature>
<dbReference type="CDD" id="cd06581">
    <property type="entry name" value="TM_PBP1_LivM_like"/>
    <property type="match status" value="1"/>
</dbReference>